<evidence type="ECO:0000256" key="3">
    <source>
        <dbReference type="ARBA" id="ARBA00004496"/>
    </source>
</evidence>
<dbReference type="SMART" id="SM00644">
    <property type="entry name" value="Ami_2"/>
    <property type="match status" value="1"/>
</dbReference>
<dbReference type="InterPro" id="IPR051206">
    <property type="entry name" value="NAMLAA_amidase_2"/>
</dbReference>
<reference evidence="14" key="1">
    <citation type="submission" date="2009-04" db="EMBL/GenBank/DDBJ databases">
        <authorList>
            <person name="Weinstock G."/>
            <person name="Sodergren E."/>
            <person name="Clifton S."/>
            <person name="Fulton L."/>
            <person name="Fulton B."/>
            <person name="Courtney L."/>
            <person name="Fronick C."/>
            <person name="Harrison M."/>
            <person name="Strong C."/>
            <person name="Farmer C."/>
            <person name="Delahaunty K."/>
            <person name="Markovic C."/>
            <person name="Hall O."/>
            <person name="Minx P."/>
            <person name="Tomlinson C."/>
            <person name="Mitreva M."/>
            <person name="Nelson J."/>
            <person name="Hou S."/>
            <person name="Wollam A."/>
            <person name="Pepin K.H."/>
            <person name="Johnson M."/>
            <person name="Bhonagiri V."/>
            <person name="Nash W.E."/>
            <person name="Warren W."/>
            <person name="Chinwalla A."/>
            <person name="Mardis E.R."/>
            <person name="Wilson R.K."/>
        </authorList>
    </citation>
    <scope>NUCLEOTIDE SEQUENCE [LARGE SCALE GENOMIC DNA]</scope>
    <source>
        <strain evidence="14">ATCC 51147</strain>
    </source>
</reference>
<keyword evidence="10" id="KW-0961">Cell wall biogenesis/degradation</keyword>
<dbReference type="GO" id="GO:0046872">
    <property type="term" value="F:metal ion binding"/>
    <property type="evidence" value="ECO:0007669"/>
    <property type="project" value="UniProtKB-KW"/>
</dbReference>
<dbReference type="InterPro" id="IPR002502">
    <property type="entry name" value="Amidase_domain"/>
</dbReference>
<dbReference type="PANTHER" id="PTHR30417:SF4">
    <property type="entry name" value="1,6-ANHYDRO-N-ACETYLMURAMYL-L-ALANINE AMIDASE AMPD"/>
    <property type="match status" value="1"/>
</dbReference>
<dbReference type="EMBL" id="ACJW02000007">
    <property type="protein sequence ID" value="EEP66923.1"/>
    <property type="molecule type" value="Genomic_DNA"/>
</dbReference>
<keyword evidence="15" id="KW-1185">Reference proteome</keyword>
<evidence type="ECO:0000256" key="5">
    <source>
        <dbReference type="ARBA" id="ARBA00011901"/>
    </source>
</evidence>
<protein>
    <recommendedName>
        <fullName evidence="11">1,6-anhydro-N-acetylmuramyl-L-alanine amidase AmpD</fullName>
        <ecNumber evidence="5">3.5.1.28</ecNumber>
    </recommendedName>
    <alternativeName>
        <fullName evidence="12">N-acetylmuramoyl-L-alanine amidase</fullName>
    </alternativeName>
</protein>
<sequence>MWCGGACGGGAVIILFLFAGLMMNDAWQDVWQQGRWQGAAQMHSPNCCPRPDGETVSLVVLHNISLPPFEYGTGAVQKLFTNRIQAAEHPFFSLLTALRVSSHFFVARTGEVVQFVSCDEMAYHAGVSAFRGRERCNAFSIGIELEGCDFEPFAAAQYAALARLLGAVAARYPIEAVTGHQDIALGRKTDPGHFFDWDAVRAMGFCVDRNE</sequence>
<dbReference type="GO" id="GO:0071555">
    <property type="term" value="P:cell wall organization"/>
    <property type="evidence" value="ECO:0007669"/>
    <property type="project" value="UniProtKB-KW"/>
</dbReference>
<keyword evidence="7" id="KW-0479">Metal-binding</keyword>
<evidence type="ECO:0000256" key="2">
    <source>
        <dbReference type="ARBA" id="ARBA00001947"/>
    </source>
</evidence>
<dbReference type="GO" id="GO:0009253">
    <property type="term" value="P:peptidoglycan catabolic process"/>
    <property type="evidence" value="ECO:0007669"/>
    <property type="project" value="InterPro"/>
</dbReference>
<keyword evidence="6" id="KW-0963">Cytoplasm</keyword>
<evidence type="ECO:0000313" key="15">
    <source>
        <dbReference type="Proteomes" id="UP000003009"/>
    </source>
</evidence>
<dbReference type="Gene3D" id="3.40.80.10">
    <property type="entry name" value="Peptidoglycan recognition protein-like"/>
    <property type="match status" value="1"/>
</dbReference>
<comment type="cofactor">
    <cofactor evidence="2">
        <name>Zn(2+)</name>
        <dbReference type="ChEBI" id="CHEBI:29105"/>
    </cofactor>
</comment>
<dbReference type="Proteomes" id="UP000003009">
    <property type="component" value="Unassembled WGS sequence"/>
</dbReference>
<dbReference type="SUPFAM" id="SSF55846">
    <property type="entry name" value="N-acetylmuramoyl-L-alanine amidase-like"/>
    <property type="match status" value="1"/>
</dbReference>
<dbReference type="GO" id="GO:0009254">
    <property type="term" value="P:peptidoglycan turnover"/>
    <property type="evidence" value="ECO:0007669"/>
    <property type="project" value="TreeGrafter"/>
</dbReference>
<dbReference type="STRING" id="629741.GCWU000324_02899"/>
<evidence type="ECO:0000256" key="12">
    <source>
        <dbReference type="ARBA" id="ARBA00042615"/>
    </source>
</evidence>
<dbReference type="CDD" id="cd06583">
    <property type="entry name" value="PGRP"/>
    <property type="match status" value="1"/>
</dbReference>
<proteinExistence type="inferred from homology"/>
<comment type="catalytic activity">
    <reaction evidence="1">
        <text>Hydrolyzes the link between N-acetylmuramoyl residues and L-amino acid residues in certain cell-wall glycopeptides.</text>
        <dbReference type="EC" id="3.5.1.28"/>
    </reaction>
</comment>
<name>C4GMG5_9NEIS</name>
<evidence type="ECO:0000256" key="9">
    <source>
        <dbReference type="ARBA" id="ARBA00022833"/>
    </source>
</evidence>
<dbReference type="EC" id="3.5.1.28" evidence="5"/>
<dbReference type="NCBIfam" id="NF008758">
    <property type="entry name" value="PRK11789.1"/>
    <property type="match status" value="1"/>
</dbReference>
<dbReference type="GO" id="GO:0008745">
    <property type="term" value="F:N-acetylmuramoyl-L-alanine amidase activity"/>
    <property type="evidence" value="ECO:0007669"/>
    <property type="project" value="UniProtKB-EC"/>
</dbReference>
<dbReference type="InterPro" id="IPR036505">
    <property type="entry name" value="Amidase/PGRP_sf"/>
</dbReference>
<dbReference type="PANTHER" id="PTHR30417">
    <property type="entry name" value="N-ACETYLMURAMOYL-L-ALANINE AMIDASE AMID"/>
    <property type="match status" value="1"/>
</dbReference>
<feature type="domain" description="N-acetylmuramoyl-L-alanine amidase" evidence="13">
    <location>
        <begin position="44"/>
        <end position="192"/>
    </location>
</feature>
<gene>
    <name evidence="14" type="ORF">GCWU000324_02899</name>
</gene>
<dbReference type="HOGENOM" id="CLU_049290_1_0_4"/>
<comment type="caution">
    <text evidence="14">The sequence shown here is derived from an EMBL/GenBank/DDBJ whole genome shotgun (WGS) entry which is preliminary data.</text>
</comment>
<evidence type="ECO:0000256" key="10">
    <source>
        <dbReference type="ARBA" id="ARBA00023316"/>
    </source>
</evidence>
<evidence type="ECO:0000259" key="13">
    <source>
        <dbReference type="SMART" id="SM00644"/>
    </source>
</evidence>
<comment type="similarity">
    <text evidence="4">Belongs to the N-acetylmuramoyl-L-alanine amidase 2 family.</text>
</comment>
<keyword evidence="9" id="KW-0862">Zinc</keyword>
<evidence type="ECO:0000256" key="7">
    <source>
        <dbReference type="ARBA" id="ARBA00022723"/>
    </source>
</evidence>
<evidence type="ECO:0000256" key="1">
    <source>
        <dbReference type="ARBA" id="ARBA00001561"/>
    </source>
</evidence>
<dbReference type="GO" id="GO:0005737">
    <property type="term" value="C:cytoplasm"/>
    <property type="evidence" value="ECO:0007669"/>
    <property type="project" value="UniProtKB-SubCell"/>
</dbReference>
<keyword evidence="8 14" id="KW-0378">Hydrolase</keyword>
<evidence type="ECO:0000256" key="8">
    <source>
        <dbReference type="ARBA" id="ARBA00022801"/>
    </source>
</evidence>
<organism evidence="14 15">
    <name type="scientific">Kingella oralis ATCC 51147</name>
    <dbReference type="NCBI Taxonomy" id="629741"/>
    <lineage>
        <taxon>Bacteria</taxon>
        <taxon>Pseudomonadati</taxon>
        <taxon>Pseudomonadota</taxon>
        <taxon>Betaproteobacteria</taxon>
        <taxon>Neisseriales</taxon>
        <taxon>Neisseriaceae</taxon>
        <taxon>Kingella</taxon>
    </lineage>
</organism>
<evidence type="ECO:0000256" key="6">
    <source>
        <dbReference type="ARBA" id="ARBA00022490"/>
    </source>
</evidence>
<evidence type="ECO:0000256" key="11">
    <source>
        <dbReference type="ARBA" id="ARBA00039257"/>
    </source>
</evidence>
<accession>C4GMG5</accession>
<dbReference type="AlphaFoldDB" id="C4GMG5"/>
<comment type="subcellular location">
    <subcellularLocation>
        <location evidence="3">Cytoplasm</location>
    </subcellularLocation>
</comment>
<dbReference type="Pfam" id="PF01510">
    <property type="entry name" value="Amidase_2"/>
    <property type="match status" value="1"/>
</dbReference>
<evidence type="ECO:0000256" key="4">
    <source>
        <dbReference type="ARBA" id="ARBA00007553"/>
    </source>
</evidence>
<evidence type="ECO:0000313" key="14">
    <source>
        <dbReference type="EMBL" id="EEP66923.1"/>
    </source>
</evidence>